<comment type="caution">
    <text evidence="12">Lacks conserved residue(s) required for the propagation of feature annotation.</text>
</comment>
<dbReference type="Pfam" id="PF04191">
    <property type="entry name" value="PEMT"/>
    <property type="match status" value="2"/>
</dbReference>
<dbReference type="Proteomes" id="UP000242146">
    <property type="component" value="Unassembled WGS sequence"/>
</dbReference>
<dbReference type="PANTHER" id="PTHR32138">
    <property type="entry name" value="PHOSPHATIDYLETHANOLAMINE N-METHYLTRANSFERASE"/>
    <property type="match status" value="1"/>
</dbReference>
<feature type="transmembrane region" description="Helical" evidence="12">
    <location>
        <begin position="432"/>
        <end position="452"/>
    </location>
</feature>
<dbReference type="STRING" id="101127.A0A1X2G4U2"/>
<dbReference type="GO" id="GO:0004608">
    <property type="term" value="F:phosphatidylethanolamine N-methyltransferase activity"/>
    <property type="evidence" value="ECO:0007669"/>
    <property type="project" value="UniProtKB-UniRule"/>
</dbReference>
<keyword evidence="6 12" id="KW-0812">Transmembrane</keyword>
<dbReference type="InterPro" id="IPR007318">
    <property type="entry name" value="Phopholipid_MeTrfase"/>
</dbReference>
<proteinExistence type="inferred from homology"/>
<feature type="transmembrane region" description="Helical" evidence="12">
    <location>
        <begin position="198"/>
        <end position="214"/>
    </location>
</feature>
<dbReference type="PROSITE" id="PS51598">
    <property type="entry name" value="SAM_CHO2"/>
    <property type="match status" value="1"/>
</dbReference>
<evidence type="ECO:0000256" key="3">
    <source>
        <dbReference type="ARBA" id="ARBA00022603"/>
    </source>
</evidence>
<evidence type="ECO:0000256" key="4">
    <source>
        <dbReference type="ARBA" id="ARBA00022679"/>
    </source>
</evidence>
<keyword evidence="15" id="KW-1185">Reference proteome</keyword>
<keyword evidence="4 12" id="KW-0808">Transferase</keyword>
<keyword evidence="10 12" id="KW-0594">Phospholipid biosynthesis</keyword>
<comment type="similarity">
    <text evidence="12">Belongs to the class VI-like SAM-binding methyltransferase superfamily. CHO2 family.</text>
</comment>
<feature type="transmembrane region" description="Helical" evidence="12">
    <location>
        <begin position="226"/>
        <end position="246"/>
    </location>
</feature>
<evidence type="ECO:0000256" key="12">
    <source>
        <dbReference type="RuleBase" id="RU361122"/>
    </source>
</evidence>
<feature type="transmembrane region" description="Helical" evidence="12">
    <location>
        <begin position="538"/>
        <end position="555"/>
    </location>
</feature>
<keyword evidence="12" id="KW-0256">Endoplasmic reticulum</keyword>
<evidence type="ECO:0000256" key="9">
    <source>
        <dbReference type="ARBA" id="ARBA00023136"/>
    </source>
</evidence>
<keyword evidence="9 12" id="KW-0472">Membrane</keyword>
<keyword evidence="5 12" id="KW-0949">S-adenosyl-L-methionine</keyword>
<keyword evidence="8 12" id="KW-0443">Lipid metabolism</keyword>
<dbReference type="Gene3D" id="1.20.120.1630">
    <property type="match status" value="1"/>
</dbReference>
<feature type="transmembrane region" description="Helical" evidence="12">
    <location>
        <begin position="358"/>
        <end position="374"/>
    </location>
</feature>
<comment type="function">
    <text evidence="12">Catalyzes the first step of the methylation pathway of phosphatidylcholine biosynthesis, the SAM-dependent methylation of phosphatidylethanolamine (PE) to phosphatidylmonomethylethanolamine (PMME).</text>
</comment>
<feature type="transmembrane region" description="Helical" evidence="12">
    <location>
        <begin position="464"/>
        <end position="485"/>
    </location>
</feature>
<comment type="catalytic activity">
    <reaction evidence="12">
        <text>a 1,2-diacyl-sn-glycero-3-phosphoethanolamine + S-adenosyl-L-methionine = a 1,2-diacyl-sn-glycero-3-phospho-N-methylethanolamine + S-adenosyl-L-homocysteine + H(+)</text>
        <dbReference type="Rhea" id="RHEA:11164"/>
        <dbReference type="ChEBI" id="CHEBI:15378"/>
        <dbReference type="ChEBI" id="CHEBI:57856"/>
        <dbReference type="ChEBI" id="CHEBI:59789"/>
        <dbReference type="ChEBI" id="CHEBI:64573"/>
        <dbReference type="ChEBI" id="CHEBI:64612"/>
        <dbReference type="EC" id="2.1.1.17"/>
    </reaction>
</comment>
<evidence type="ECO:0000313" key="15">
    <source>
        <dbReference type="Proteomes" id="UP000242146"/>
    </source>
</evidence>
<evidence type="ECO:0000256" key="6">
    <source>
        <dbReference type="ARBA" id="ARBA00022692"/>
    </source>
</evidence>
<name>A0A1X2G4U2_9FUNG</name>
<dbReference type="GO" id="GO:0032259">
    <property type="term" value="P:methylation"/>
    <property type="evidence" value="ECO:0007669"/>
    <property type="project" value="UniProtKB-KW"/>
</dbReference>
<dbReference type="OrthoDB" id="4583at2759"/>
<keyword evidence="11 12" id="KW-1208">Phospholipid metabolism</keyword>
<protein>
    <recommendedName>
        <fullName evidence="12">Phosphatidylethanolamine N-methyltransferase</fullName>
        <shortName evidence="12">PEAMT</shortName>
        <ecNumber evidence="12">2.1.1.17</ecNumber>
    </recommendedName>
</protein>
<accession>A0A1X2G4U2</accession>
<comment type="pathway">
    <text evidence="12">Phospholipid metabolism; phosphatidylcholine biosynthesis.</text>
</comment>
<evidence type="ECO:0000313" key="14">
    <source>
        <dbReference type="EMBL" id="ORX45080.1"/>
    </source>
</evidence>
<sequence length="860" mass="98477">MEDSKGNVLRHRYEKKKDDQAMASPKGNGSVGKTARGERFQVPETHDMVTSLFHPLAPKSVFDLCTLACMGVQGFLWLVLPNAVGKYVLLLCFTFWRLSYNLGLGVLLKNQSDSQELVRLYQKHKLRDNKWIQRQLSIKMSDDYDFEAMPDEYNAWLLFRQLVDVILMNDFTSYALFVLAWFNTSTFSMSFYAMLGDLFRWSFGIFLILFNVWVKVDAHRVVKDYAWYWGDFFFLIEQSLTFDGVFEMAPHPMYSVGYFGYYGLSLLSASYMVLFVSIAAHCMQFAFLILVETPHIEKVYNPQKLPKHQPRVNMTLDDDIKLMMVAIEKNAGRDMAPFYFRPDLIVFKNFDIFRSTDLMSLIVIVYSFLLPALVPGDAGKWLAFCQALVWRCIYSLGLGALLHAQSDTMLYTRHFLKWGGTAADAFQHWKSIYNMALSMTYITFIIACCKFYSLPQDWTYGMTLLRHVLGLAFIALHIFTSMSIYDVLGDYGWFYGDFFIDQQRHTLLYTGIYRFLNNPEKIIGSSGFWGMTLITNHWLIYVLALWSQVCNLLFIHHVEDPHMRKLYGEAIRQESGVTKTVRNALTSIPAAVSSMLKPLVTIINGDSHSIERLESAFEGTASSMSSIPKVGSSVLHDLIKETKNHHTEANSNGNIQDCHVHVQKEHYALGQAVVVKWKGAKQAYHESWVGIFKRSEASNPPSGLATTRAEGHWAWINDNQQTDADITHGEVVFRGPQVPWKPGAYECRFHAGSSHKVLATSIPFEISSPIIPSIQDQDALQLFMLKMVQQLMGNDVERMPMSEIDTYHLTDIEAKVLSGLVIDLFKVNFAWQVMQMDTTVTKLTTRIRHAHEILCFSHKQ</sequence>
<comment type="subcellular location">
    <subcellularLocation>
        <location evidence="1">Endomembrane system</location>
        <topology evidence="1">Multi-pass membrane protein</topology>
    </subcellularLocation>
    <subcellularLocation>
        <location evidence="12">Endoplasmic reticulum membrane</location>
        <topology evidence="12">Multi-pass membrane protein</topology>
    </subcellularLocation>
</comment>
<keyword evidence="3 12" id="KW-0489">Methyltransferase</keyword>
<dbReference type="PIRSF" id="PIRSF000383">
    <property type="entry name" value="PEAMT"/>
    <property type="match status" value="1"/>
</dbReference>
<evidence type="ECO:0000256" key="2">
    <source>
        <dbReference type="ARBA" id="ARBA00022516"/>
    </source>
</evidence>
<dbReference type="EC" id="2.1.1.17" evidence="12"/>
<dbReference type="GO" id="GO:0005789">
    <property type="term" value="C:endoplasmic reticulum membrane"/>
    <property type="evidence" value="ECO:0007669"/>
    <property type="project" value="UniProtKB-SubCell"/>
</dbReference>
<keyword evidence="7 12" id="KW-1133">Transmembrane helix</keyword>
<evidence type="ECO:0000256" key="8">
    <source>
        <dbReference type="ARBA" id="ARBA00023098"/>
    </source>
</evidence>
<dbReference type="EMBL" id="MCGT01000044">
    <property type="protein sequence ID" value="ORX45080.1"/>
    <property type="molecule type" value="Genomic_DNA"/>
</dbReference>
<evidence type="ECO:0000256" key="1">
    <source>
        <dbReference type="ARBA" id="ARBA00004127"/>
    </source>
</evidence>
<evidence type="ECO:0000256" key="10">
    <source>
        <dbReference type="ARBA" id="ARBA00023209"/>
    </source>
</evidence>
<comment type="caution">
    <text evidence="14">The sequence shown here is derived from an EMBL/GenBank/DDBJ whole genome shotgun (WGS) entry which is preliminary data.</text>
</comment>
<evidence type="ECO:0000256" key="11">
    <source>
        <dbReference type="ARBA" id="ARBA00023264"/>
    </source>
</evidence>
<organism evidence="14 15">
    <name type="scientific">Hesseltinella vesiculosa</name>
    <dbReference type="NCBI Taxonomy" id="101127"/>
    <lineage>
        <taxon>Eukaryota</taxon>
        <taxon>Fungi</taxon>
        <taxon>Fungi incertae sedis</taxon>
        <taxon>Mucoromycota</taxon>
        <taxon>Mucoromycotina</taxon>
        <taxon>Mucoromycetes</taxon>
        <taxon>Mucorales</taxon>
        <taxon>Cunninghamellaceae</taxon>
        <taxon>Hesseltinella</taxon>
    </lineage>
</organism>
<evidence type="ECO:0000256" key="5">
    <source>
        <dbReference type="ARBA" id="ARBA00022691"/>
    </source>
</evidence>
<feature type="region of interest" description="Disordered" evidence="13">
    <location>
        <begin position="1"/>
        <end position="34"/>
    </location>
</feature>
<reference evidence="14 15" key="1">
    <citation type="submission" date="2016-07" db="EMBL/GenBank/DDBJ databases">
        <title>Pervasive Adenine N6-methylation of Active Genes in Fungi.</title>
        <authorList>
            <consortium name="DOE Joint Genome Institute"/>
            <person name="Mondo S.J."/>
            <person name="Dannebaum R.O."/>
            <person name="Kuo R.C."/>
            <person name="Labutti K."/>
            <person name="Haridas S."/>
            <person name="Kuo A."/>
            <person name="Salamov A."/>
            <person name="Ahrendt S.R."/>
            <person name="Lipzen A."/>
            <person name="Sullivan W."/>
            <person name="Andreopoulos W.B."/>
            <person name="Clum A."/>
            <person name="Lindquist E."/>
            <person name="Daum C."/>
            <person name="Ramamoorthy G.K."/>
            <person name="Gryganskyi A."/>
            <person name="Culley D."/>
            <person name="Magnuson J.K."/>
            <person name="James T.Y."/>
            <person name="O'Malley M.A."/>
            <person name="Stajich J.E."/>
            <person name="Spatafora J.W."/>
            <person name="Visel A."/>
            <person name="Grigoriev I.V."/>
        </authorList>
    </citation>
    <scope>NUCLEOTIDE SEQUENCE [LARGE SCALE GENOMIC DNA]</scope>
    <source>
        <strain evidence="14 15">NRRL 3301</strain>
    </source>
</reference>
<dbReference type="GO" id="GO:0006656">
    <property type="term" value="P:phosphatidylcholine biosynthetic process"/>
    <property type="evidence" value="ECO:0007669"/>
    <property type="project" value="UniProtKB-UniRule"/>
</dbReference>
<evidence type="ECO:0000256" key="7">
    <source>
        <dbReference type="ARBA" id="ARBA00022989"/>
    </source>
</evidence>
<dbReference type="UniPathway" id="UPA00753"/>
<dbReference type="AlphaFoldDB" id="A0A1X2G4U2"/>
<evidence type="ECO:0000256" key="13">
    <source>
        <dbReference type="SAM" id="MobiDB-lite"/>
    </source>
</evidence>
<feature type="transmembrane region" description="Helical" evidence="12">
    <location>
        <begin position="258"/>
        <end position="291"/>
    </location>
</feature>
<dbReference type="PANTHER" id="PTHR32138:SF0">
    <property type="entry name" value="PHOSPHATIDYLETHANOLAMINE N-METHYLTRANSFERASE"/>
    <property type="match status" value="1"/>
</dbReference>
<dbReference type="InterPro" id="IPR016219">
    <property type="entry name" value="Phosphatid-EA_MeTrfase_fun"/>
</dbReference>
<gene>
    <name evidence="14" type="ORF">DM01DRAFT_1386670</name>
</gene>
<keyword evidence="2 12" id="KW-0444">Lipid biosynthesis</keyword>